<name>Q2IEE8_ANADE</name>
<dbReference type="EMBL" id="CP000251">
    <property type="protein sequence ID" value="ABC82953.1"/>
    <property type="molecule type" value="Genomic_DNA"/>
</dbReference>
<organism evidence="2 3">
    <name type="scientific">Anaeromyxobacter dehalogenans (strain 2CP-C)</name>
    <dbReference type="NCBI Taxonomy" id="290397"/>
    <lineage>
        <taxon>Bacteria</taxon>
        <taxon>Pseudomonadati</taxon>
        <taxon>Myxococcota</taxon>
        <taxon>Myxococcia</taxon>
        <taxon>Myxococcales</taxon>
        <taxon>Cystobacterineae</taxon>
        <taxon>Anaeromyxobacteraceae</taxon>
        <taxon>Anaeromyxobacter</taxon>
    </lineage>
</organism>
<dbReference type="HOGENOM" id="CLU_2912299_0_0_7"/>
<dbReference type="KEGG" id="ade:Adeh_3185"/>
<feature type="region of interest" description="Disordered" evidence="1">
    <location>
        <begin position="1"/>
        <end position="21"/>
    </location>
</feature>
<evidence type="ECO:0000313" key="2">
    <source>
        <dbReference type="EMBL" id="ABC82953.1"/>
    </source>
</evidence>
<dbReference type="eggNOG" id="COG3239">
    <property type="taxonomic scope" value="Bacteria"/>
</dbReference>
<evidence type="ECO:0000313" key="3">
    <source>
        <dbReference type="Proteomes" id="UP000001935"/>
    </source>
</evidence>
<gene>
    <name evidence="2" type="ordered locus">Adeh_3185</name>
</gene>
<accession>Q2IEE8</accession>
<evidence type="ECO:0000256" key="1">
    <source>
        <dbReference type="SAM" id="MobiDB-lite"/>
    </source>
</evidence>
<proteinExistence type="predicted"/>
<reference evidence="2 3" key="1">
    <citation type="submission" date="2006-01" db="EMBL/GenBank/DDBJ databases">
        <title>Complete sequence of Anaeromyxobacter dehalogenans 2CP-C.</title>
        <authorList>
            <consortium name="US DOE Joint Genome Institute"/>
            <person name="Copeland A."/>
            <person name="Lucas S."/>
            <person name="Lapidus A."/>
            <person name="Barry K."/>
            <person name="Detter J.C."/>
            <person name="Glavina T."/>
            <person name="Hammon N."/>
            <person name="Israni S."/>
            <person name="Pitluck S."/>
            <person name="Brettin T."/>
            <person name="Bruce D."/>
            <person name="Han C."/>
            <person name="Tapia R."/>
            <person name="Gilna P."/>
            <person name="Kiss H."/>
            <person name="Schmutz J."/>
            <person name="Larimer F."/>
            <person name="Land M."/>
            <person name="Kyrpides N."/>
            <person name="Anderson I."/>
            <person name="Sanford R.A."/>
            <person name="Ritalahti K.M."/>
            <person name="Thomas H.S."/>
            <person name="Kirby J.R."/>
            <person name="Zhulin I.B."/>
            <person name="Loeffler F.E."/>
            <person name="Richardson P."/>
        </authorList>
    </citation>
    <scope>NUCLEOTIDE SEQUENCE [LARGE SCALE GENOMIC DNA]</scope>
    <source>
        <strain evidence="2 3">2CP-C</strain>
    </source>
</reference>
<dbReference type="AlphaFoldDB" id="Q2IEE8"/>
<dbReference type="Proteomes" id="UP000001935">
    <property type="component" value="Chromosome"/>
</dbReference>
<sequence>MPGAQFHDTRAADGRTPAGWTEHQVRTTVDFARSSRVLAWSLGGLSFQIEHLRAVGAPAPA</sequence>
<dbReference type="RefSeq" id="WP_011422235.1">
    <property type="nucleotide sequence ID" value="NC_007760.1"/>
</dbReference>
<protein>
    <submittedName>
        <fullName evidence="2">Uncharacterized protein</fullName>
    </submittedName>
</protein>